<evidence type="ECO:0000313" key="2">
    <source>
        <dbReference type="EMBL" id="EXF78148.1"/>
    </source>
</evidence>
<proteinExistence type="predicted"/>
<evidence type="ECO:0000313" key="3">
    <source>
        <dbReference type="Proteomes" id="UP000020467"/>
    </source>
</evidence>
<sequence length="152" mass="16128">MPSQIFVTEPHPTVAPNTYIYSGRGGFGNIRKAPQVLTPATGITTPLKPAPIPAGNGGATRRFYSGIGGAGNRHEAPERPVRTFDEDFDRQEVRDRAAVGHVGIGGAGNVTRRISDASSVHSGDSEESASTSSLKSLKNRGGNFWRRVTKAN</sequence>
<gene>
    <name evidence="2" type="ORF">CFIO01_04493</name>
</gene>
<organism evidence="2 3">
    <name type="scientific">Colletotrichum fioriniae PJ7</name>
    <dbReference type="NCBI Taxonomy" id="1445577"/>
    <lineage>
        <taxon>Eukaryota</taxon>
        <taxon>Fungi</taxon>
        <taxon>Dikarya</taxon>
        <taxon>Ascomycota</taxon>
        <taxon>Pezizomycotina</taxon>
        <taxon>Sordariomycetes</taxon>
        <taxon>Hypocreomycetidae</taxon>
        <taxon>Glomerellales</taxon>
        <taxon>Glomerellaceae</taxon>
        <taxon>Colletotrichum</taxon>
        <taxon>Colletotrichum acutatum species complex</taxon>
    </lineage>
</organism>
<dbReference type="eggNOG" id="ENOG502S8NN">
    <property type="taxonomic scope" value="Eukaryota"/>
</dbReference>
<dbReference type="InterPro" id="IPR053203">
    <property type="entry name" value="Cisplatin_resist-associated"/>
</dbReference>
<dbReference type="PANTHER" id="PTHR34693:SF2">
    <property type="entry name" value="DUF3602 DOMAIN-CONTAINING PROTEIN"/>
    <property type="match status" value="1"/>
</dbReference>
<keyword evidence="3" id="KW-1185">Reference proteome</keyword>
<feature type="region of interest" description="Disordered" evidence="1">
    <location>
        <begin position="41"/>
        <end position="152"/>
    </location>
</feature>
<accession>A0A010S0S8</accession>
<protein>
    <submittedName>
        <fullName evidence="2">Uncharacterized protein</fullName>
    </submittedName>
</protein>
<dbReference type="Proteomes" id="UP000020467">
    <property type="component" value="Unassembled WGS sequence"/>
</dbReference>
<dbReference type="OrthoDB" id="5424462at2759"/>
<dbReference type="Pfam" id="PF12223">
    <property type="entry name" value="DUF3602"/>
    <property type="match status" value="1"/>
</dbReference>
<dbReference type="InterPro" id="IPR022024">
    <property type="entry name" value="DUF3602"/>
</dbReference>
<reference evidence="2 3" key="1">
    <citation type="submission" date="2014-02" db="EMBL/GenBank/DDBJ databases">
        <title>The genome sequence of Colletotrichum fioriniae PJ7.</title>
        <authorList>
            <person name="Baroncelli R."/>
            <person name="Thon M.R."/>
        </authorList>
    </citation>
    <scope>NUCLEOTIDE SEQUENCE [LARGE SCALE GENOMIC DNA]</scope>
    <source>
        <strain evidence="2 3">PJ7</strain>
    </source>
</reference>
<dbReference type="KEGG" id="cfj:CFIO01_04493"/>
<dbReference type="PANTHER" id="PTHR34693">
    <property type="entry name" value="PROTEIN PAR32"/>
    <property type="match status" value="1"/>
</dbReference>
<dbReference type="EMBL" id="JARH01000663">
    <property type="protein sequence ID" value="EXF78148.1"/>
    <property type="molecule type" value="Genomic_DNA"/>
</dbReference>
<dbReference type="AlphaFoldDB" id="A0A010S0S8"/>
<comment type="caution">
    <text evidence="2">The sequence shown here is derived from an EMBL/GenBank/DDBJ whole genome shotgun (WGS) entry which is preliminary data.</text>
</comment>
<name>A0A010S0S8_9PEZI</name>
<feature type="compositionally biased region" description="Basic and acidic residues" evidence="1">
    <location>
        <begin position="72"/>
        <end position="98"/>
    </location>
</feature>
<dbReference type="HOGENOM" id="CLU_101051_0_1_1"/>
<evidence type="ECO:0000256" key="1">
    <source>
        <dbReference type="SAM" id="MobiDB-lite"/>
    </source>
</evidence>